<dbReference type="OrthoDB" id="5850159at2759"/>
<dbReference type="EMBL" id="UYRR01014301">
    <property type="protein sequence ID" value="VDK27193.1"/>
    <property type="molecule type" value="Genomic_DNA"/>
</dbReference>
<dbReference type="Proteomes" id="UP000267096">
    <property type="component" value="Unassembled WGS sequence"/>
</dbReference>
<dbReference type="InterPro" id="IPR028309">
    <property type="entry name" value="RB_fam"/>
</dbReference>
<feature type="domain" description="Retinoblastoma-associated protein A-box" evidence="1">
    <location>
        <begin position="1"/>
        <end position="151"/>
    </location>
</feature>
<dbReference type="GO" id="GO:0006357">
    <property type="term" value="P:regulation of transcription by RNA polymerase II"/>
    <property type="evidence" value="ECO:0007669"/>
    <property type="project" value="InterPro"/>
</dbReference>
<dbReference type="AlphaFoldDB" id="A0A0M3JGI5"/>
<dbReference type="PANTHER" id="PTHR13742:SF17">
    <property type="entry name" value="RE32990P-RELATED"/>
    <property type="match status" value="1"/>
</dbReference>
<name>A0A0M3JGI5_ANISI</name>
<evidence type="ECO:0000259" key="1">
    <source>
        <dbReference type="SMART" id="SM01368"/>
    </source>
</evidence>
<sequence length="159" mass="18617">MMGNKLENAVAAERESHAALDAEDFFTETISLRRENVDRLFFRLLEKIITAERERERMITGEIVLNKDELIASVYVCALELILFTYESELEFPWSLDVLRLAPIHFYKSIELVIRAEPELSREMVKHLNRIEERVLEELAWSVDSPLWQTLVRRADGVP</sequence>
<dbReference type="InterPro" id="IPR036915">
    <property type="entry name" value="Cyclin-like_sf"/>
</dbReference>
<dbReference type="GO" id="GO:0030154">
    <property type="term" value="P:cell differentiation"/>
    <property type="evidence" value="ECO:0007669"/>
    <property type="project" value="TreeGrafter"/>
</dbReference>
<proteinExistence type="predicted"/>
<evidence type="ECO:0000313" key="3">
    <source>
        <dbReference type="Proteomes" id="UP000267096"/>
    </source>
</evidence>
<dbReference type="Pfam" id="PF01858">
    <property type="entry name" value="RB_A"/>
    <property type="match status" value="1"/>
</dbReference>
<dbReference type="GO" id="GO:0005667">
    <property type="term" value="C:transcription regulator complex"/>
    <property type="evidence" value="ECO:0007669"/>
    <property type="project" value="TreeGrafter"/>
</dbReference>
<dbReference type="SUPFAM" id="SSF47954">
    <property type="entry name" value="Cyclin-like"/>
    <property type="match status" value="1"/>
</dbReference>
<keyword evidence="3" id="KW-1185">Reference proteome</keyword>
<dbReference type="GO" id="GO:0000977">
    <property type="term" value="F:RNA polymerase II transcription regulatory region sequence-specific DNA binding"/>
    <property type="evidence" value="ECO:0007669"/>
    <property type="project" value="TreeGrafter"/>
</dbReference>
<dbReference type="Gene3D" id="1.10.472.10">
    <property type="entry name" value="Cyclin-like"/>
    <property type="match status" value="1"/>
</dbReference>
<gene>
    <name evidence="2" type="ORF">ASIM_LOCUS6522</name>
</gene>
<accession>A0A0M3JGI5</accession>
<dbReference type="SMART" id="SM01368">
    <property type="entry name" value="RB_A"/>
    <property type="match status" value="1"/>
</dbReference>
<reference evidence="2 3" key="2">
    <citation type="submission" date="2018-11" db="EMBL/GenBank/DDBJ databases">
        <authorList>
            <consortium name="Pathogen Informatics"/>
        </authorList>
    </citation>
    <scope>NUCLEOTIDE SEQUENCE [LARGE SCALE GENOMIC DNA]</scope>
</reference>
<evidence type="ECO:0000313" key="4">
    <source>
        <dbReference type="WBParaSite" id="ASIM_0000674001-mRNA-1"/>
    </source>
</evidence>
<dbReference type="InterPro" id="IPR002720">
    <property type="entry name" value="RB_A"/>
</dbReference>
<reference evidence="4" key="1">
    <citation type="submission" date="2017-02" db="UniProtKB">
        <authorList>
            <consortium name="WormBaseParasite"/>
        </authorList>
    </citation>
    <scope>IDENTIFICATION</scope>
</reference>
<dbReference type="WBParaSite" id="ASIM_0000674001-mRNA-1">
    <property type="protein sequence ID" value="ASIM_0000674001-mRNA-1"/>
    <property type="gene ID" value="ASIM_0000674001"/>
</dbReference>
<evidence type="ECO:0000313" key="2">
    <source>
        <dbReference type="EMBL" id="VDK27193.1"/>
    </source>
</evidence>
<dbReference type="GO" id="GO:0005634">
    <property type="term" value="C:nucleus"/>
    <property type="evidence" value="ECO:0007669"/>
    <property type="project" value="InterPro"/>
</dbReference>
<dbReference type="GO" id="GO:2000134">
    <property type="term" value="P:negative regulation of G1/S transition of mitotic cell cycle"/>
    <property type="evidence" value="ECO:0007669"/>
    <property type="project" value="TreeGrafter"/>
</dbReference>
<protein>
    <submittedName>
        <fullName evidence="4">RB_A domain-containing protein</fullName>
    </submittedName>
</protein>
<organism evidence="4">
    <name type="scientific">Anisakis simplex</name>
    <name type="common">Herring worm</name>
    <dbReference type="NCBI Taxonomy" id="6269"/>
    <lineage>
        <taxon>Eukaryota</taxon>
        <taxon>Metazoa</taxon>
        <taxon>Ecdysozoa</taxon>
        <taxon>Nematoda</taxon>
        <taxon>Chromadorea</taxon>
        <taxon>Rhabditida</taxon>
        <taxon>Spirurina</taxon>
        <taxon>Ascaridomorpha</taxon>
        <taxon>Ascaridoidea</taxon>
        <taxon>Anisakidae</taxon>
        <taxon>Anisakis</taxon>
        <taxon>Anisakis simplex complex</taxon>
    </lineage>
</organism>
<dbReference type="GO" id="GO:0000785">
    <property type="term" value="C:chromatin"/>
    <property type="evidence" value="ECO:0007669"/>
    <property type="project" value="TreeGrafter"/>
</dbReference>
<dbReference type="PANTHER" id="PTHR13742">
    <property type="entry name" value="RETINOBLASTOMA-ASSOCIATED PROTEIN RB -RELATED"/>
    <property type="match status" value="1"/>
</dbReference>